<evidence type="ECO:0000256" key="1">
    <source>
        <dbReference type="SAM" id="Phobius"/>
    </source>
</evidence>
<evidence type="ECO:0000313" key="4">
    <source>
        <dbReference type="Proteomes" id="UP001341281"/>
    </source>
</evidence>
<sequence length="110" mass="12359">MAAALRLLAFRLTKALPLRVPAASRAFATAPKPKGDPSSKISAEFYRPTTYSSYDEMVEIGLPRLRQKFRLSWEEDQRRKLLNERIMALTAVGGLGSMFFVASIVRPKTK</sequence>
<feature type="transmembrane region" description="Helical" evidence="1">
    <location>
        <begin position="86"/>
        <end position="105"/>
    </location>
</feature>
<dbReference type="AlphaFoldDB" id="A0AAQ3WHT7"/>
<accession>A0AAQ3WHT7</accession>
<keyword evidence="4" id="KW-1185">Reference proteome</keyword>
<keyword evidence="1" id="KW-1133">Transmembrane helix</keyword>
<feature type="signal peptide" evidence="2">
    <location>
        <begin position="1"/>
        <end position="15"/>
    </location>
</feature>
<dbReference type="EMBL" id="CP144747">
    <property type="protein sequence ID" value="WVZ61900.1"/>
    <property type="molecule type" value="Genomic_DNA"/>
</dbReference>
<name>A0AAQ3WHT7_PASNO</name>
<keyword evidence="1" id="KW-0812">Transmembrane</keyword>
<feature type="chain" id="PRO_5043023760" evidence="2">
    <location>
        <begin position="16"/>
        <end position="110"/>
    </location>
</feature>
<gene>
    <name evidence="3" type="ORF">U9M48_011708</name>
</gene>
<evidence type="ECO:0000256" key="2">
    <source>
        <dbReference type="SAM" id="SignalP"/>
    </source>
</evidence>
<proteinExistence type="predicted"/>
<keyword evidence="1" id="KW-0472">Membrane</keyword>
<keyword evidence="2" id="KW-0732">Signal</keyword>
<dbReference type="Proteomes" id="UP001341281">
    <property type="component" value="Chromosome 03"/>
</dbReference>
<reference evidence="3 4" key="1">
    <citation type="submission" date="2024-02" db="EMBL/GenBank/DDBJ databases">
        <title>High-quality chromosome-scale genome assembly of Pensacola bahiagrass (Paspalum notatum Flugge var. saurae).</title>
        <authorList>
            <person name="Vega J.M."/>
            <person name="Podio M."/>
            <person name="Orjuela J."/>
            <person name="Siena L.A."/>
            <person name="Pessino S.C."/>
            <person name="Combes M.C."/>
            <person name="Mariac C."/>
            <person name="Albertini E."/>
            <person name="Pupilli F."/>
            <person name="Ortiz J.P.A."/>
            <person name="Leblanc O."/>
        </authorList>
    </citation>
    <scope>NUCLEOTIDE SEQUENCE [LARGE SCALE GENOMIC DNA]</scope>
    <source>
        <strain evidence="3">R1</strain>
        <tissue evidence="3">Leaf</tissue>
    </source>
</reference>
<organism evidence="3 4">
    <name type="scientific">Paspalum notatum var. saurae</name>
    <dbReference type="NCBI Taxonomy" id="547442"/>
    <lineage>
        <taxon>Eukaryota</taxon>
        <taxon>Viridiplantae</taxon>
        <taxon>Streptophyta</taxon>
        <taxon>Embryophyta</taxon>
        <taxon>Tracheophyta</taxon>
        <taxon>Spermatophyta</taxon>
        <taxon>Magnoliopsida</taxon>
        <taxon>Liliopsida</taxon>
        <taxon>Poales</taxon>
        <taxon>Poaceae</taxon>
        <taxon>PACMAD clade</taxon>
        <taxon>Panicoideae</taxon>
        <taxon>Andropogonodae</taxon>
        <taxon>Paspaleae</taxon>
        <taxon>Paspalinae</taxon>
        <taxon>Paspalum</taxon>
    </lineage>
</organism>
<protein>
    <submittedName>
        <fullName evidence="3">Uncharacterized protein</fullName>
    </submittedName>
</protein>
<evidence type="ECO:0000313" key="3">
    <source>
        <dbReference type="EMBL" id="WVZ61900.1"/>
    </source>
</evidence>